<dbReference type="Proteomes" id="UP000251088">
    <property type="component" value="Unassembled WGS sequence"/>
</dbReference>
<evidence type="ECO:0000313" key="3">
    <source>
        <dbReference type="Proteomes" id="UP000251088"/>
    </source>
</evidence>
<keyword evidence="1" id="KW-0732">Signal</keyword>
<gene>
    <name evidence="2" type="ORF">NCTC9128_02721</name>
</gene>
<feature type="chain" id="PRO_5016033738" evidence="1">
    <location>
        <begin position="24"/>
        <end position="48"/>
    </location>
</feature>
<reference evidence="2 3" key="1">
    <citation type="submission" date="2018-06" db="EMBL/GenBank/DDBJ databases">
        <authorList>
            <consortium name="Pathogen Informatics"/>
            <person name="Doyle S."/>
        </authorList>
    </citation>
    <scope>NUCLEOTIDE SEQUENCE [LARGE SCALE GENOMIC DNA]</scope>
    <source>
        <strain evidence="2 3">NCTC9128</strain>
    </source>
</reference>
<evidence type="ECO:0000256" key="1">
    <source>
        <dbReference type="SAM" id="SignalP"/>
    </source>
</evidence>
<accession>A0A2X3CC27</accession>
<sequence>MKSIAAKMVAVTIALGASSAACAAVNLHGEAGAEFTNLCASFGAGEPV</sequence>
<dbReference type="EMBL" id="UAWN01000012">
    <property type="protein sequence ID" value="SQC14628.1"/>
    <property type="molecule type" value="Genomic_DNA"/>
</dbReference>
<protein>
    <submittedName>
        <fullName evidence="2">Outer membrane protein</fullName>
    </submittedName>
</protein>
<organism evidence="2 3">
    <name type="scientific">Klebsiella pneumoniae</name>
    <dbReference type="NCBI Taxonomy" id="573"/>
    <lineage>
        <taxon>Bacteria</taxon>
        <taxon>Pseudomonadati</taxon>
        <taxon>Pseudomonadota</taxon>
        <taxon>Gammaproteobacteria</taxon>
        <taxon>Enterobacterales</taxon>
        <taxon>Enterobacteriaceae</taxon>
        <taxon>Klebsiella/Raoultella group</taxon>
        <taxon>Klebsiella</taxon>
        <taxon>Klebsiella pneumoniae complex</taxon>
    </lineage>
</organism>
<dbReference type="AlphaFoldDB" id="A0A2X3CC27"/>
<evidence type="ECO:0000313" key="2">
    <source>
        <dbReference type="EMBL" id="SQC14628.1"/>
    </source>
</evidence>
<feature type="signal peptide" evidence="1">
    <location>
        <begin position="1"/>
        <end position="23"/>
    </location>
</feature>
<name>A0A2X3CC27_KLEPN</name>
<dbReference type="PROSITE" id="PS51257">
    <property type="entry name" value="PROKAR_LIPOPROTEIN"/>
    <property type="match status" value="1"/>
</dbReference>
<proteinExistence type="predicted"/>